<dbReference type="EMBL" id="JANEYG010000002">
    <property type="protein sequence ID" value="KAJ8925015.1"/>
    <property type="molecule type" value="Genomic_DNA"/>
</dbReference>
<dbReference type="PANTHER" id="PTHR24379:SF121">
    <property type="entry name" value="C2H2-TYPE DOMAIN-CONTAINING PROTEIN"/>
    <property type="match status" value="1"/>
</dbReference>
<dbReference type="InterPro" id="IPR013087">
    <property type="entry name" value="Znf_C2H2_type"/>
</dbReference>
<dbReference type="PROSITE" id="PS50157">
    <property type="entry name" value="ZINC_FINGER_C2H2_2"/>
    <property type="match status" value="1"/>
</dbReference>
<dbReference type="Proteomes" id="UP001159042">
    <property type="component" value="Unassembled WGS sequence"/>
</dbReference>
<evidence type="ECO:0000259" key="6">
    <source>
        <dbReference type="PROSITE" id="PS50157"/>
    </source>
</evidence>
<dbReference type="PROSITE" id="PS00028">
    <property type="entry name" value="ZINC_FINGER_C2H2_1"/>
    <property type="match status" value="1"/>
</dbReference>
<evidence type="ECO:0000313" key="8">
    <source>
        <dbReference type="Proteomes" id="UP001159042"/>
    </source>
</evidence>
<dbReference type="PANTHER" id="PTHR24379">
    <property type="entry name" value="KRAB AND ZINC FINGER DOMAIN-CONTAINING"/>
    <property type="match status" value="1"/>
</dbReference>
<feature type="domain" description="C2H2-type" evidence="6">
    <location>
        <begin position="142"/>
        <end position="175"/>
    </location>
</feature>
<evidence type="ECO:0000256" key="2">
    <source>
        <dbReference type="ARBA" id="ARBA00022737"/>
    </source>
</evidence>
<evidence type="ECO:0000256" key="4">
    <source>
        <dbReference type="ARBA" id="ARBA00022833"/>
    </source>
</evidence>
<name>A0AAV8WE79_9CUCU</name>
<accession>A0AAV8WE79</accession>
<organism evidence="7 8">
    <name type="scientific">Exocentrus adspersus</name>
    <dbReference type="NCBI Taxonomy" id="1586481"/>
    <lineage>
        <taxon>Eukaryota</taxon>
        <taxon>Metazoa</taxon>
        <taxon>Ecdysozoa</taxon>
        <taxon>Arthropoda</taxon>
        <taxon>Hexapoda</taxon>
        <taxon>Insecta</taxon>
        <taxon>Pterygota</taxon>
        <taxon>Neoptera</taxon>
        <taxon>Endopterygota</taxon>
        <taxon>Coleoptera</taxon>
        <taxon>Polyphaga</taxon>
        <taxon>Cucujiformia</taxon>
        <taxon>Chrysomeloidea</taxon>
        <taxon>Cerambycidae</taxon>
        <taxon>Lamiinae</taxon>
        <taxon>Acanthocinini</taxon>
        <taxon>Exocentrus</taxon>
    </lineage>
</organism>
<dbReference type="SMART" id="SM00355">
    <property type="entry name" value="ZnF_C2H2"/>
    <property type="match status" value="3"/>
</dbReference>
<comment type="caution">
    <text evidence="7">The sequence shown here is derived from an EMBL/GenBank/DDBJ whole genome shotgun (WGS) entry which is preliminary data.</text>
</comment>
<dbReference type="Pfam" id="PF00096">
    <property type="entry name" value="zf-C2H2"/>
    <property type="match status" value="1"/>
</dbReference>
<evidence type="ECO:0000256" key="5">
    <source>
        <dbReference type="PROSITE-ProRule" id="PRU00042"/>
    </source>
</evidence>
<evidence type="ECO:0000313" key="7">
    <source>
        <dbReference type="EMBL" id="KAJ8925015.1"/>
    </source>
</evidence>
<evidence type="ECO:0000256" key="1">
    <source>
        <dbReference type="ARBA" id="ARBA00022723"/>
    </source>
</evidence>
<keyword evidence="2" id="KW-0677">Repeat</keyword>
<dbReference type="Gene3D" id="3.30.160.60">
    <property type="entry name" value="Classic Zinc Finger"/>
    <property type="match status" value="1"/>
</dbReference>
<keyword evidence="1" id="KW-0479">Metal-binding</keyword>
<proteinExistence type="predicted"/>
<dbReference type="GO" id="GO:0008270">
    <property type="term" value="F:zinc ion binding"/>
    <property type="evidence" value="ECO:0007669"/>
    <property type="project" value="UniProtKB-KW"/>
</dbReference>
<sequence length="269" mass="30871">MSDLQNPNDIKRLCRVCLSQGKRMVLLDRPFKEGGDTFTVLQMLEFVMCAKDIPEQDDTGNDPDEAVETIYIDYVDADSETTTLTVDEIQTTFAKKPMPKTKHLDEYFSVSNANPSPLTPTANTGNLSLDEELFQAAFNMQYECPACPKVYSSKRNFERHTKVCKKLNSPTGNKDYSVLFKCNTCCLSYRTKKELDIHWETIHGNFNKEVVPEVSLDLDTLSELDRELFRAAMELKYNCDSCTRVYSSFAKLNRHKETCVSFKRRKITK</sequence>
<keyword evidence="4" id="KW-0862">Zinc</keyword>
<dbReference type="AlphaFoldDB" id="A0AAV8WE79"/>
<keyword evidence="8" id="KW-1185">Reference proteome</keyword>
<protein>
    <recommendedName>
        <fullName evidence="6">C2H2-type domain-containing protein</fullName>
    </recommendedName>
</protein>
<keyword evidence="3 5" id="KW-0863">Zinc-finger</keyword>
<gene>
    <name evidence="7" type="ORF">NQ315_001181</name>
</gene>
<reference evidence="7 8" key="1">
    <citation type="journal article" date="2023" name="Insect Mol. Biol.">
        <title>Genome sequencing provides insights into the evolution of gene families encoding plant cell wall-degrading enzymes in longhorned beetles.</title>
        <authorList>
            <person name="Shin N.R."/>
            <person name="Okamura Y."/>
            <person name="Kirsch R."/>
            <person name="Pauchet Y."/>
        </authorList>
    </citation>
    <scope>NUCLEOTIDE SEQUENCE [LARGE SCALE GENOMIC DNA]</scope>
    <source>
        <strain evidence="7">EAD_L_NR</strain>
    </source>
</reference>
<evidence type="ECO:0000256" key="3">
    <source>
        <dbReference type="ARBA" id="ARBA00022771"/>
    </source>
</evidence>